<dbReference type="eggNOG" id="ENOG502TI8M">
    <property type="taxonomic scope" value="Eukaryota"/>
</dbReference>
<name>E3MKK1_CAERE</name>
<feature type="chain" id="PRO_5003175905" evidence="1">
    <location>
        <begin position="19"/>
        <end position="132"/>
    </location>
</feature>
<sequence length="132" mass="13734">MLRLPLVSLIFLVCAVNANLFDSIIGSEKEVVVVTGEEKEKVGQDFVYHFSMKTMSQVQLASDEPSDETALAVIDNDTPIAAMDDLGAEGQSNGVVIRAKRYYGCGCGCCGCATVDPAATPAPCGCGCCGCG</sequence>
<dbReference type="OMA" id="FSMKTMS"/>
<dbReference type="FunCoup" id="E3MKK1">
    <property type="interactions" value="1856"/>
</dbReference>
<evidence type="ECO:0000256" key="1">
    <source>
        <dbReference type="SAM" id="SignalP"/>
    </source>
</evidence>
<reference evidence="2" key="1">
    <citation type="submission" date="2007-07" db="EMBL/GenBank/DDBJ databases">
        <title>PCAP assembly of the Caenorhabditis remanei genome.</title>
        <authorList>
            <consortium name="The Caenorhabditis remanei Sequencing Consortium"/>
            <person name="Wilson R.K."/>
        </authorList>
    </citation>
    <scope>NUCLEOTIDE SEQUENCE [LARGE SCALE GENOMIC DNA]</scope>
    <source>
        <strain evidence="2">PB4641</strain>
    </source>
</reference>
<evidence type="ECO:0000313" key="2">
    <source>
        <dbReference type="EMBL" id="EFP04081.1"/>
    </source>
</evidence>
<proteinExistence type="predicted"/>
<dbReference type="InParanoid" id="E3MKK1"/>
<dbReference type="AlphaFoldDB" id="E3MKK1"/>
<dbReference type="EMBL" id="DS268452">
    <property type="protein sequence ID" value="EFP04081.1"/>
    <property type="molecule type" value="Genomic_DNA"/>
</dbReference>
<organism evidence="3">
    <name type="scientific">Caenorhabditis remanei</name>
    <name type="common">Caenorhabditis vulgaris</name>
    <dbReference type="NCBI Taxonomy" id="31234"/>
    <lineage>
        <taxon>Eukaryota</taxon>
        <taxon>Metazoa</taxon>
        <taxon>Ecdysozoa</taxon>
        <taxon>Nematoda</taxon>
        <taxon>Chromadorea</taxon>
        <taxon>Rhabditida</taxon>
        <taxon>Rhabditina</taxon>
        <taxon>Rhabditomorpha</taxon>
        <taxon>Rhabditoidea</taxon>
        <taxon>Rhabditidae</taxon>
        <taxon>Peloderinae</taxon>
        <taxon>Caenorhabditis</taxon>
    </lineage>
</organism>
<keyword evidence="3" id="KW-1185">Reference proteome</keyword>
<protein>
    <submittedName>
        <fullName evidence="2">Uncharacterized protein</fullName>
    </submittedName>
</protein>
<keyword evidence="1" id="KW-0732">Signal</keyword>
<feature type="signal peptide" evidence="1">
    <location>
        <begin position="1"/>
        <end position="18"/>
    </location>
</feature>
<dbReference type="Proteomes" id="UP000008281">
    <property type="component" value="Unassembled WGS sequence"/>
</dbReference>
<evidence type="ECO:0000313" key="3">
    <source>
        <dbReference type="Proteomes" id="UP000008281"/>
    </source>
</evidence>
<gene>
    <name evidence="2" type="ORF">CRE_27622</name>
</gene>
<accession>E3MKK1</accession>
<dbReference type="HOGENOM" id="CLU_2111061_0_0_1"/>
<dbReference type="OrthoDB" id="5869120at2759"/>